<feature type="domain" description="Putative restriction endonuclease" evidence="1">
    <location>
        <begin position="24"/>
        <end position="194"/>
    </location>
</feature>
<protein>
    <submittedName>
        <fullName evidence="2">Uma2 family endonuclease</fullName>
    </submittedName>
</protein>
<dbReference type="InterPro" id="IPR008538">
    <property type="entry name" value="Uma2"/>
</dbReference>
<dbReference type="PANTHER" id="PTHR36558:SF1">
    <property type="entry name" value="RESTRICTION ENDONUCLEASE DOMAIN-CONTAINING PROTEIN-RELATED"/>
    <property type="match status" value="1"/>
</dbReference>
<dbReference type="CDD" id="cd06260">
    <property type="entry name" value="DUF820-like"/>
    <property type="match status" value="1"/>
</dbReference>
<accession>A0ABT8CAX2</accession>
<name>A0ABT8CAX2_9BACT</name>
<keyword evidence="2" id="KW-0255">Endonuclease</keyword>
<dbReference type="Proteomes" id="UP001236663">
    <property type="component" value="Unassembled WGS sequence"/>
</dbReference>
<keyword evidence="3" id="KW-1185">Reference proteome</keyword>
<evidence type="ECO:0000313" key="3">
    <source>
        <dbReference type="Proteomes" id="UP001236663"/>
    </source>
</evidence>
<sequence>MDFHEKPNQSEEPFTSYGHYTYLDYLHWQMDEMVELIKGKVFRAAAAPRRIHQQILLEMARKFADHLDQHPCRVFIAPFDVRLPKDSNLPEKIDTVIQPDICVVCDRSKLDDRGCLGAPDLVVEILSPGNNQKELKQKYDVYEKSGVKEYWIIHPDEQTLLVYRLINGAYQPTRLLTHGDLVHSQVITGFKLNISDLFESSEDK</sequence>
<evidence type="ECO:0000313" key="2">
    <source>
        <dbReference type="EMBL" id="MDN3689114.1"/>
    </source>
</evidence>
<dbReference type="SUPFAM" id="SSF52980">
    <property type="entry name" value="Restriction endonuclease-like"/>
    <property type="match status" value="1"/>
</dbReference>
<reference evidence="3" key="1">
    <citation type="journal article" date="2019" name="Int. J. Syst. Evol. Microbiol.">
        <title>The Global Catalogue of Microorganisms (GCM) 10K type strain sequencing project: providing services to taxonomists for standard genome sequencing and annotation.</title>
        <authorList>
            <consortium name="The Broad Institute Genomics Platform"/>
            <consortium name="The Broad Institute Genome Sequencing Center for Infectious Disease"/>
            <person name="Wu L."/>
            <person name="Ma J."/>
        </authorList>
    </citation>
    <scope>NUCLEOTIDE SEQUENCE [LARGE SCALE GENOMIC DNA]</scope>
    <source>
        <strain evidence="3">CECT 7706</strain>
    </source>
</reference>
<dbReference type="RefSeq" id="WP_163386965.1">
    <property type="nucleotide sequence ID" value="NZ_JAUFQS010000019.1"/>
</dbReference>
<evidence type="ECO:0000259" key="1">
    <source>
        <dbReference type="Pfam" id="PF05685"/>
    </source>
</evidence>
<organism evidence="2 3">
    <name type="scientific">Cyclobacterium jeungdonense</name>
    <dbReference type="NCBI Taxonomy" id="708087"/>
    <lineage>
        <taxon>Bacteria</taxon>
        <taxon>Pseudomonadati</taxon>
        <taxon>Bacteroidota</taxon>
        <taxon>Cytophagia</taxon>
        <taxon>Cytophagales</taxon>
        <taxon>Cyclobacteriaceae</taxon>
        <taxon>Cyclobacterium</taxon>
    </lineage>
</organism>
<comment type="caution">
    <text evidence="2">The sequence shown here is derived from an EMBL/GenBank/DDBJ whole genome shotgun (WGS) entry which is preliminary data.</text>
</comment>
<dbReference type="InterPro" id="IPR012296">
    <property type="entry name" value="Nuclease_put_TT1808"/>
</dbReference>
<dbReference type="InterPro" id="IPR011335">
    <property type="entry name" value="Restrct_endonuc-II-like"/>
</dbReference>
<keyword evidence="2" id="KW-0378">Hydrolase</keyword>
<dbReference type="Gene3D" id="3.90.1570.10">
    <property type="entry name" value="tt1808, chain A"/>
    <property type="match status" value="1"/>
</dbReference>
<proteinExistence type="predicted"/>
<keyword evidence="2" id="KW-0540">Nuclease</keyword>
<dbReference type="Pfam" id="PF05685">
    <property type="entry name" value="Uma2"/>
    <property type="match status" value="1"/>
</dbReference>
<dbReference type="EMBL" id="JAUFQS010000019">
    <property type="protein sequence ID" value="MDN3689114.1"/>
    <property type="molecule type" value="Genomic_DNA"/>
</dbReference>
<dbReference type="GO" id="GO:0004519">
    <property type="term" value="F:endonuclease activity"/>
    <property type="evidence" value="ECO:0007669"/>
    <property type="project" value="UniProtKB-KW"/>
</dbReference>
<gene>
    <name evidence="2" type="ORF">QWZ15_14845</name>
</gene>
<dbReference type="PANTHER" id="PTHR36558">
    <property type="entry name" value="GLR1098 PROTEIN"/>
    <property type="match status" value="1"/>
</dbReference>